<dbReference type="AlphaFoldDB" id="A0A5D4T6B9"/>
<accession>A0A5D4T6B9</accession>
<dbReference type="EMBL" id="VTEV01000002">
    <property type="protein sequence ID" value="TYS69614.1"/>
    <property type="molecule type" value="Genomic_DNA"/>
</dbReference>
<evidence type="ECO:0000313" key="10">
    <source>
        <dbReference type="Proteomes" id="UP000322524"/>
    </source>
</evidence>
<comment type="similarity">
    <text evidence="1 6">Belongs to the RpoE family.</text>
</comment>
<dbReference type="OrthoDB" id="401223at2"/>
<feature type="compositionally biased region" description="Acidic residues" evidence="7">
    <location>
        <begin position="108"/>
        <end position="188"/>
    </location>
</feature>
<keyword evidence="4 6" id="KW-0548">Nucleotidyltransferase</keyword>
<dbReference type="GO" id="GO:0006355">
    <property type="term" value="P:regulation of DNA-templated transcription"/>
    <property type="evidence" value="ECO:0007669"/>
    <property type="project" value="UniProtKB-UniRule"/>
</dbReference>
<dbReference type="NCBIfam" id="TIGR04567">
    <property type="entry name" value="RNAP_delt_lowGC"/>
    <property type="match status" value="1"/>
</dbReference>
<proteinExistence type="inferred from homology"/>
<evidence type="ECO:0000256" key="7">
    <source>
        <dbReference type="SAM" id="MobiDB-lite"/>
    </source>
</evidence>
<evidence type="ECO:0000256" key="1">
    <source>
        <dbReference type="ARBA" id="ARBA00009828"/>
    </source>
</evidence>
<comment type="subunit">
    <text evidence="6">RNAP is composed of a core of 2 alpha, a beta and a beta' subunits. The core is associated with a delta subunit and one of several sigma factors.</text>
</comment>
<dbReference type="InterPro" id="IPR007759">
    <property type="entry name" value="Asxl_HARE-HTH"/>
</dbReference>
<dbReference type="InterPro" id="IPR038087">
    <property type="entry name" value="RNAP_delta_N_dom_sf"/>
</dbReference>
<evidence type="ECO:0000256" key="4">
    <source>
        <dbReference type="ARBA" id="ARBA00022695"/>
    </source>
</evidence>
<organism evidence="9 10">
    <name type="scientific">Sutcliffiella horikoshii</name>
    <dbReference type="NCBI Taxonomy" id="79883"/>
    <lineage>
        <taxon>Bacteria</taxon>
        <taxon>Bacillati</taxon>
        <taxon>Bacillota</taxon>
        <taxon>Bacilli</taxon>
        <taxon>Bacillales</taxon>
        <taxon>Bacillaceae</taxon>
        <taxon>Sutcliffiella</taxon>
    </lineage>
</organism>
<gene>
    <name evidence="6 9" type="primary">rpoE</name>
    <name evidence="9" type="ORF">FZC76_05095</name>
</gene>
<evidence type="ECO:0000256" key="3">
    <source>
        <dbReference type="ARBA" id="ARBA00022679"/>
    </source>
</evidence>
<evidence type="ECO:0000256" key="6">
    <source>
        <dbReference type="HAMAP-Rule" id="MF_00357"/>
    </source>
</evidence>
<dbReference type="GO" id="GO:0000428">
    <property type="term" value="C:DNA-directed RNA polymerase complex"/>
    <property type="evidence" value="ECO:0007669"/>
    <property type="project" value="UniProtKB-KW"/>
</dbReference>
<reference evidence="9 10" key="1">
    <citation type="submission" date="2019-08" db="EMBL/GenBank/DDBJ databases">
        <title>Bacillus genomes from the desert of Cuatro Cienegas, Coahuila.</title>
        <authorList>
            <person name="Olmedo-Alvarez G."/>
        </authorList>
    </citation>
    <scope>NUCLEOTIDE SEQUENCE [LARGE SCALE GENOMIC DNA]</scope>
    <source>
        <strain evidence="9 10">CH28_1T</strain>
    </source>
</reference>
<evidence type="ECO:0000259" key="8">
    <source>
        <dbReference type="PROSITE" id="PS51913"/>
    </source>
</evidence>
<dbReference type="STRING" id="79883.GCA_001636495_00809"/>
<keyword evidence="2 6" id="KW-0240">DNA-directed RNA polymerase</keyword>
<keyword evidence="3 6" id="KW-0808">Transferase</keyword>
<sequence>MALNHLTAEEVQEMSLIEIATALFNEQKQSVTFGELITEIKKITGFTDEDLKGKLSQFYTDLNIDGRFICIGENQWGLRAWYPYDQIEEETTPQVKAKTKKKKKKAVDEDDIDADEFDELDEEELEFDDLDDYEEDEVEEEDFDDADDDAEEDDEEFEEDLIEDEEYGLDDDEEEEEEELDEDEEEDL</sequence>
<dbReference type="PROSITE" id="PS51913">
    <property type="entry name" value="HTH_HARE"/>
    <property type="match status" value="1"/>
</dbReference>
<feature type="region of interest" description="Disordered" evidence="7">
    <location>
        <begin position="90"/>
        <end position="188"/>
    </location>
</feature>
<protein>
    <recommendedName>
        <fullName evidence="6">Probable DNA-directed RNA polymerase subunit delta</fullName>
    </recommendedName>
    <alternativeName>
        <fullName evidence="6">RNAP delta factor</fullName>
    </alternativeName>
</protein>
<dbReference type="GO" id="GO:0006351">
    <property type="term" value="P:DNA-templated transcription"/>
    <property type="evidence" value="ECO:0007669"/>
    <property type="project" value="InterPro"/>
</dbReference>
<comment type="caution">
    <text evidence="9">The sequence shown here is derived from an EMBL/GenBank/DDBJ whole genome shotgun (WGS) entry which is preliminary data.</text>
</comment>
<dbReference type="InterPro" id="IPR029757">
    <property type="entry name" value="RpoE"/>
</dbReference>
<dbReference type="Proteomes" id="UP000322524">
    <property type="component" value="Unassembled WGS sequence"/>
</dbReference>
<dbReference type="Gene3D" id="1.10.10.1250">
    <property type="entry name" value="RNA polymerase, subunit delta, N-terminal domain"/>
    <property type="match status" value="1"/>
</dbReference>
<keyword evidence="5 6" id="KW-0804">Transcription</keyword>
<evidence type="ECO:0000256" key="5">
    <source>
        <dbReference type="ARBA" id="ARBA00023163"/>
    </source>
</evidence>
<evidence type="ECO:0000256" key="2">
    <source>
        <dbReference type="ARBA" id="ARBA00022478"/>
    </source>
</evidence>
<dbReference type="GO" id="GO:0003899">
    <property type="term" value="F:DNA-directed RNA polymerase activity"/>
    <property type="evidence" value="ECO:0007669"/>
    <property type="project" value="UniProtKB-UniRule"/>
</dbReference>
<evidence type="ECO:0000313" key="9">
    <source>
        <dbReference type="EMBL" id="TYS69614.1"/>
    </source>
</evidence>
<feature type="domain" description="HTH HARE-type" evidence="8">
    <location>
        <begin position="14"/>
        <end position="81"/>
    </location>
</feature>
<dbReference type="HAMAP" id="MF_00357">
    <property type="entry name" value="RNApol_bact_RpoE"/>
    <property type="match status" value="1"/>
</dbReference>
<dbReference type="Pfam" id="PF05066">
    <property type="entry name" value="HARE-HTH"/>
    <property type="match status" value="1"/>
</dbReference>
<name>A0A5D4T6B9_9BACI</name>
<comment type="function">
    <text evidence="6">Participates in both the initiation and recycling phases of transcription. In the presence of the delta subunit, RNAP displays an increased specificity of transcription, a decreased affinity for nucleic acids, and an increased efficiency of RNA synthesis because of enhanced recycling.</text>
</comment>